<protein>
    <submittedName>
        <fullName evidence="14">Phospholipase A2</fullName>
        <ecNumber evidence="14">3.1.1.4</ecNumber>
    </submittedName>
</protein>
<dbReference type="PANTHER" id="PTHR11716">
    <property type="entry name" value="PHOSPHOLIPASE A2 FAMILY MEMBER"/>
    <property type="match status" value="1"/>
</dbReference>
<dbReference type="EC" id="3.1.1.4" evidence="14"/>
<name>A0A0H3U266_CALRH</name>
<evidence type="ECO:0000259" key="12">
    <source>
        <dbReference type="SMART" id="SM00085"/>
    </source>
</evidence>
<dbReference type="PROSITE" id="PS00118">
    <property type="entry name" value="PA2_HIS"/>
    <property type="match status" value="1"/>
</dbReference>
<dbReference type="GO" id="GO:0005576">
    <property type="term" value="C:extracellular region"/>
    <property type="evidence" value="ECO:0007669"/>
    <property type="project" value="UniProtKB-SubCell"/>
</dbReference>
<dbReference type="EMBL" id="KC796246">
    <property type="protein sequence ID" value="AHJ09526.1"/>
    <property type="molecule type" value="Genomic_DNA"/>
</dbReference>
<keyword evidence="3 11" id="KW-0964">Secreted</keyword>
<dbReference type="GO" id="GO:0042130">
    <property type="term" value="P:negative regulation of T cell proliferation"/>
    <property type="evidence" value="ECO:0007669"/>
    <property type="project" value="TreeGrafter"/>
</dbReference>
<dbReference type="Pfam" id="PF00068">
    <property type="entry name" value="Phospholip_A2_1"/>
    <property type="match status" value="1"/>
</dbReference>
<evidence type="ECO:0000256" key="11">
    <source>
        <dbReference type="RuleBase" id="RU361236"/>
    </source>
</evidence>
<dbReference type="EMBL" id="KC796244">
    <property type="protein sequence ID" value="AHJ09524.1"/>
    <property type="molecule type" value="Genomic_DNA"/>
</dbReference>
<dbReference type="SUPFAM" id="SSF48619">
    <property type="entry name" value="Phospholipase A2, PLA2"/>
    <property type="match status" value="1"/>
</dbReference>
<evidence type="ECO:0000256" key="8">
    <source>
        <dbReference type="PIRSR" id="PIRSR601211-1"/>
    </source>
</evidence>
<feature type="active site" evidence="8">
    <location>
        <position position="63"/>
    </location>
</feature>
<dbReference type="PANTHER" id="PTHR11716:SF9">
    <property type="entry name" value="PHOSPHOLIPASE A2, MEMBRANE ASSOCIATED"/>
    <property type="match status" value="1"/>
</dbReference>
<evidence type="ECO:0000256" key="7">
    <source>
        <dbReference type="ARBA" id="ARBA00023157"/>
    </source>
</evidence>
<comment type="cofactor">
    <cofactor evidence="9">
        <name>Ca(2+)</name>
        <dbReference type="ChEBI" id="CHEBI:29108"/>
    </cofactor>
    <text evidence="9">Binds 1 Ca(2+) ion per subunit.</text>
</comment>
<dbReference type="SMART" id="SM00085">
    <property type="entry name" value="PA2c"/>
    <property type="match status" value="1"/>
</dbReference>
<dbReference type="FunFam" id="1.20.90.10:FF:000001">
    <property type="entry name" value="Basic phospholipase A2 homolog"/>
    <property type="match status" value="1"/>
</dbReference>
<proteinExistence type="inferred from homology"/>
<dbReference type="SMR" id="A0A0H3U266"/>
<evidence type="ECO:0000256" key="3">
    <source>
        <dbReference type="ARBA" id="ARBA00022525"/>
    </source>
</evidence>
<organism evidence="14">
    <name type="scientific">Calloselasma rhodostoma</name>
    <name type="common">Malayan pit viper</name>
    <name type="synonym">Agkistrodon rhodostoma</name>
    <dbReference type="NCBI Taxonomy" id="8717"/>
    <lineage>
        <taxon>Eukaryota</taxon>
        <taxon>Metazoa</taxon>
        <taxon>Chordata</taxon>
        <taxon>Craniata</taxon>
        <taxon>Vertebrata</taxon>
        <taxon>Euteleostomi</taxon>
        <taxon>Lepidosauria</taxon>
        <taxon>Squamata</taxon>
        <taxon>Bifurcata</taxon>
        <taxon>Unidentata</taxon>
        <taxon>Episquamata</taxon>
        <taxon>Toxicofera</taxon>
        <taxon>Serpentes</taxon>
        <taxon>Colubroidea</taxon>
        <taxon>Viperidae</taxon>
        <taxon>Crotalinae</taxon>
        <taxon>Calloselasma</taxon>
    </lineage>
</organism>
<feature type="binding site" evidence="9">
    <location>
        <position position="45"/>
    </location>
    <ligand>
        <name>Ca(2+)</name>
        <dbReference type="ChEBI" id="CHEBI:29108"/>
    </ligand>
</feature>
<feature type="chain" id="PRO_5007947474" evidence="11">
    <location>
        <begin position="17"/>
        <end position="137"/>
    </location>
</feature>
<keyword evidence="5" id="KW-0442">Lipid degradation</keyword>
<dbReference type="GO" id="GO:0005543">
    <property type="term" value="F:phospholipid binding"/>
    <property type="evidence" value="ECO:0007669"/>
    <property type="project" value="TreeGrafter"/>
</dbReference>
<dbReference type="GO" id="GO:0016042">
    <property type="term" value="P:lipid catabolic process"/>
    <property type="evidence" value="ECO:0007669"/>
    <property type="project" value="UniProtKB-KW"/>
</dbReference>
<comment type="similarity">
    <text evidence="2">Belongs to the phospholipase A2 family. Group II subfamily. D49 sub-subfamily.</text>
</comment>
<keyword evidence="7 10" id="KW-1015">Disulfide bond</keyword>
<dbReference type="PROSITE" id="PS00119">
    <property type="entry name" value="PA2_ASP"/>
    <property type="match status" value="1"/>
</dbReference>
<feature type="disulfide bond" evidence="10">
    <location>
        <begin position="91"/>
        <end position="102"/>
    </location>
</feature>
<accession>A0A0H3U266</accession>
<dbReference type="Gene3D" id="1.20.90.10">
    <property type="entry name" value="Phospholipase A2 domain"/>
    <property type="match status" value="1"/>
</dbReference>
<keyword evidence="4 11" id="KW-0732">Signal</keyword>
<evidence type="ECO:0000256" key="2">
    <source>
        <dbReference type="ARBA" id="ARBA00006848"/>
    </source>
</evidence>
<keyword evidence="9" id="KW-0479">Metal-binding</keyword>
<dbReference type="GO" id="GO:0005509">
    <property type="term" value="F:calcium ion binding"/>
    <property type="evidence" value="ECO:0007669"/>
    <property type="project" value="InterPro"/>
</dbReference>
<dbReference type="CDD" id="cd00125">
    <property type="entry name" value="PLA2c"/>
    <property type="match status" value="1"/>
</dbReference>
<evidence type="ECO:0000256" key="1">
    <source>
        <dbReference type="ARBA" id="ARBA00004613"/>
    </source>
</evidence>
<reference evidence="14" key="1">
    <citation type="submission" date="2013-03" db="EMBL/GenBank/DDBJ databases">
        <title>The importance of being genomic: the evolution of the viper venom phospholipase A2 toxin subfamily revisited.</title>
        <authorList>
            <person name="Malhotra A."/>
            <person name="Creer S."/>
            <person name="Thorpe R.S."/>
            <person name="Harris J.B."/>
            <person name="Stocklin R."/>
            <person name="Favreau P."/>
        </authorList>
    </citation>
    <scope>NUCLEOTIDE SEQUENCE</scope>
    <source>
        <strain evidence="13">A54_LT28</strain>
        <strain evidence="14">A54_LT30</strain>
        <strain evidence="15">A54_LT6</strain>
    </source>
</reference>
<dbReference type="InterPro" id="IPR033113">
    <property type="entry name" value="PLA2_histidine"/>
</dbReference>
<evidence type="ECO:0000256" key="6">
    <source>
        <dbReference type="ARBA" id="ARBA00023098"/>
    </source>
</evidence>
<evidence type="ECO:0000313" key="15">
    <source>
        <dbReference type="EMBL" id="AHJ09526.1"/>
    </source>
</evidence>
<feature type="disulfide bond" evidence="10">
    <location>
        <begin position="59"/>
        <end position="111"/>
    </location>
</feature>
<dbReference type="InterPro" id="IPR033112">
    <property type="entry name" value="PLA2_Asp_AS"/>
</dbReference>
<sequence>MRTLWILAVLLVSVDGSMFNLWKMIMVMTGKEATKNYGMYGCNCGPMKRGKPKDATDQCCADHDCCYQKLTDCDPKKESYSYKFEKGEILCGETNPCLNQACECDKAVATCFRDNLDTYDKKQRFNTGIFCSKAKAC</sequence>
<keyword evidence="14" id="KW-0378">Hydrolase</keyword>
<dbReference type="GO" id="GO:0050482">
    <property type="term" value="P:arachidonate secretion"/>
    <property type="evidence" value="ECO:0007669"/>
    <property type="project" value="InterPro"/>
</dbReference>
<dbReference type="InterPro" id="IPR036444">
    <property type="entry name" value="PLipase_A2_dom_sf"/>
</dbReference>
<feature type="binding site" evidence="9">
    <location>
        <position position="64"/>
    </location>
    <ligand>
        <name>Ca(2+)</name>
        <dbReference type="ChEBI" id="CHEBI:29108"/>
    </ligand>
</feature>
<evidence type="ECO:0000313" key="13">
    <source>
        <dbReference type="EMBL" id="AHJ09524.1"/>
    </source>
</evidence>
<keyword evidence="6" id="KW-0443">Lipid metabolism</keyword>
<evidence type="ECO:0000256" key="4">
    <source>
        <dbReference type="ARBA" id="ARBA00022729"/>
    </source>
</evidence>
<evidence type="ECO:0000313" key="14">
    <source>
        <dbReference type="EMBL" id="AHJ09525.1"/>
    </source>
</evidence>
<keyword evidence="9" id="KW-0106">Calcium</keyword>
<dbReference type="InterPro" id="IPR001211">
    <property type="entry name" value="PLA2"/>
</dbReference>
<dbReference type="AlphaFoldDB" id="A0A0H3U266"/>
<evidence type="ECO:0000256" key="10">
    <source>
        <dbReference type="PIRSR" id="PIRSR601211-3"/>
    </source>
</evidence>
<dbReference type="GO" id="GO:0006644">
    <property type="term" value="P:phospholipid metabolic process"/>
    <property type="evidence" value="ECO:0007669"/>
    <property type="project" value="InterPro"/>
</dbReference>
<dbReference type="GO" id="GO:0047498">
    <property type="term" value="F:calcium-dependent phospholipase A2 activity"/>
    <property type="evidence" value="ECO:0007669"/>
    <property type="project" value="TreeGrafter"/>
</dbReference>
<dbReference type="EMBL" id="KC796245">
    <property type="protein sequence ID" value="AHJ09525.1"/>
    <property type="molecule type" value="Genomic_DNA"/>
</dbReference>
<evidence type="ECO:0000256" key="9">
    <source>
        <dbReference type="PIRSR" id="PIRSR601211-2"/>
    </source>
</evidence>
<feature type="domain" description="Phospholipase A2-like central" evidence="12">
    <location>
        <begin position="17"/>
        <end position="132"/>
    </location>
</feature>
<feature type="disulfide bond" evidence="10">
    <location>
        <begin position="44"/>
        <end position="60"/>
    </location>
</feature>
<feature type="active site" evidence="8">
    <location>
        <position position="105"/>
    </location>
</feature>
<dbReference type="PRINTS" id="PR00389">
    <property type="entry name" value="PHPHLIPASEA2"/>
</dbReference>
<feature type="disulfide bond" evidence="10">
    <location>
        <begin position="66"/>
        <end position="104"/>
    </location>
</feature>
<feature type="signal peptide" evidence="11">
    <location>
        <begin position="1"/>
        <end position="16"/>
    </location>
</feature>
<comment type="subcellular location">
    <subcellularLocation>
        <location evidence="1 11">Secreted</location>
    </subcellularLocation>
</comment>
<dbReference type="InterPro" id="IPR016090">
    <property type="entry name" value="PLA2-like_dom"/>
</dbReference>
<feature type="disulfide bond" evidence="10">
    <location>
        <begin position="73"/>
        <end position="97"/>
    </location>
</feature>
<evidence type="ECO:0000256" key="5">
    <source>
        <dbReference type="ARBA" id="ARBA00022963"/>
    </source>
</evidence>